<evidence type="ECO:0008006" key="4">
    <source>
        <dbReference type="Google" id="ProtNLM"/>
    </source>
</evidence>
<keyword evidence="3" id="KW-1185">Reference proteome</keyword>
<feature type="compositionally biased region" description="Polar residues" evidence="1">
    <location>
        <begin position="152"/>
        <end position="161"/>
    </location>
</feature>
<feature type="compositionally biased region" description="Polar residues" evidence="1">
    <location>
        <begin position="123"/>
        <end position="137"/>
    </location>
</feature>
<sequence>MSHHDDPLPLVTLSMQNQSERLAIVRSIRRESTDLGPRAFRRLILLLESLAGEHFSDGHQTEVRVSVLAKSLRCNRSTIHRSLADASALGLIHSESRYGTVGQQISSRRVLDWRQIRRLAGRDQSTATTAIPPSQLQHPRRNCDTPVATATPCITDSPDTTETNKRSGLIPDQKSFHQNRTRPTKDQRRVEADIIARQVRTIFDRLGYRKADGWVFWSAMAAVHNGDLSAADIGRTVDACQHSAGGLKGPGYFRRVLADKAGMTAVELNTCLKRCVIVWGRHQPGAPPIVTSDASPSVRFNRPPPKTDTTAHEKKTQILQSLAEITS</sequence>
<evidence type="ECO:0000313" key="2">
    <source>
        <dbReference type="EMBL" id="MDM4015814.1"/>
    </source>
</evidence>
<gene>
    <name evidence="2" type="ORF">QTN89_10265</name>
</gene>
<feature type="region of interest" description="Disordered" evidence="1">
    <location>
        <begin position="288"/>
        <end position="313"/>
    </location>
</feature>
<comment type="caution">
    <text evidence="2">The sequence shown here is derived from an EMBL/GenBank/DDBJ whole genome shotgun (WGS) entry which is preliminary data.</text>
</comment>
<protein>
    <recommendedName>
        <fullName evidence="4">Helix-turn-helix domain-containing protein</fullName>
    </recommendedName>
</protein>
<proteinExistence type="predicted"/>
<reference evidence="2 3" key="1">
    <citation type="submission" date="2023-06" db="EMBL/GenBank/DDBJ databases">
        <title>Roseiconus lacunae JC819 isolated from Gulf of Mannar region, Tamil Nadu.</title>
        <authorList>
            <person name="Pk S."/>
            <person name="Ch S."/>
            <person name="Ch V.R."/>
        </authorList>
    </citation>
    <scope>NUCLEOTIDE SEQUENCE [LARGE SCALE GENOMIC DNA]</scope>
    <source>
        <strain evidence="2 3">JC819</strain>
    </source>
</reference>
<accession>A0ABT7PHP5</accession>
<feature type="region of interest" description="Disordered" evidence="1">
    <location>
        <begin position="123"/>
        <end position="188"/>
    </location>
</feature>
<evidence type="ECO:0000313" key="3">
    <source>
        <dbReference type="Proteomes" id="UP001239462"/>
    </source>
</evidence>
<dbReference type="EMBL" id="JASZZN010000006">
    <property type="protein sequence ID" value="MDM4015814.1"/>
    <property type="molecule type" value="Genomic_DNA"/>
</dbReference>
<dbReference type="Proteomes" id="UP001239462">
    <property type="component" value="Unassembled WGS sequence"/>
</dbReference>
<organism evidence="2 3">
    <name type="scientific">Roseiconus lacunae</name>
    <dbReference type="NCBI Taxonomy" id="2605694"/>
    <lineage>
        <taxon>Bacteria</taxon>
        <taxon>Pseudomonadati</taxon>
        <taxon>Planctomycetota</taxon>
        <taxon>Planctomycetia</taxon>
        <taxon>Pirellulales</taxon>
        <taxon>Pirellulaceae</taxon>
        <taxon>Roseiconus</taxon>
    </lineage>
</organism>
<evidence type="ECO:0000256" key="1">
    <source>
        <dbReference type="SAM" id="MobiDB-lite"/>
    </source>
</evidence>
<name>A0ABT7PHP5_9BACT</name>
<dbReference type="RefSeq" id="WP_289163338.1">
    <property type="nucleotide sequence ID" value="NZ_JASZZN010000006.1"/>
</dbReference>